<evidence type="ECO:0000313" key="3">
    <source>
        <dbReference type="Proteomes" id="UP000294933"/>
    </source>
</evidence>
<reference evidence="2 3" key="1">
    <citation type="submission" date="2018-06" db="EMBL/GenBank/DDBJ databases">
        <title>A transcriptomic atlas of mushroom development highlights an independent origin of complex multicellularity.</title>
        <authorList>
            <consortium name="DOE Joint Genome Institute"/>
            <person name="Krizsan K."/>
            <person name="Almasi E."/>
            <person name="Merenyi Z."/>
            <person name="Sahu N."/>
            <person name="Viragh M."/>
            <person name="Koszo T."/>
            <person name="Mondo S."/>
            <person name="Kiss B."/>
            <person name="Balint B."/>
            <person name="Kues U."/>
            <person name="Barry K."/>
            <person name="Hegedus J.C."/>
            <person name="Henrissat B."/>
            <person name="Johnson J."/>
            <person name="Lipzen A."/>
            <person name="Ohm R."/>
            <person name="Nagy I."/>
            <person name="Pangilinan J."/>
            <person name="Yan J."/>
            <person name="Xiong Y."/>
            <person name="Grigoriev I.V."/>
            <person name="Hibbett D.S."/>
            <person name="Nagy L.G."/>
        </authorList>
    </citation>
    <scope>NUCLEOTIDE SEQUENCE [LARGE SCALE GENOMIC DNA]</scope>
    <source>
        <strain evidence="2 3">SZMC22713</strain>
    </source>
</reference>
<feature type="compositionally biased region" description="Polar residues" evidence="1">
    <location>
        <begin position="341"/>
        <end position="352"/>
    </location>
</feature>
<organism evidence="2 3">
    <name type="scientific">Rickenella mellea</name>
    <dbReference type="NCBI Taxonomy" id="50990"/>
    <lineage>
        <taxon>Eukaryota</taxon>
        <taxon>Fungi</taxon>
        <taxon>Dikarya</taxon>
        <taxon>Basidiomycota</taxon>
        <taxon>Agaricomycotina</taxon>
        <taxon>Agaricomycetes</taxon>
        <taxon>Hymenochaetales</taxon>
        <taxon>Rickenellaceae</taxon>
        <taxon>Rickenella</taxon>
    </lineage>
</organism>
<keyword evidence="3" id="KW-1185">Reference proteome</keyword>
<dbReference type="AlphaFoldDB" id="A0A4Y7PH63"/>
<dbReference type="VEuPathDB" id="FungiDB:BD410DRAFT_810301"/>
<dbReference type="Proteomes" id="UP000294933">
    <property type="component" value="Unassembled WGS sequence"/>
</dbReference>
<feature type="compositionally biased region" description="Pro residues" evidence="1">
    <location>
        <begin position="318"/>
        <end position="327"/>
    </location>
</feature>
<feature type="region of interest" description="Disordered" evidence="1">
    <location>
        <begin position="301"/>
        <end position="352"/>
    </location>
</feature>
<dbReference type="EMBL" id="ML170480">
    <property type="protein sequence ID" value="TDL13730.1"/>
    <property type="molecule type" value="Genomic_DNA"/>
</dbReference>
<proteinExistence type="predicted"/>
<feature type="compositionally biased region" description="Polar residues" evidence="1">
    <location>
        <begin position="529"/>
        <end position="547"/>
    </location>
</feature>
<evidence type="ECO:0000313" key="2">
    <source>
        <dbReference type="EMBL" id="TDL13730.1"/>
    </source>
</evidence>
<feature type="region of interest" description="Disordered" evidence="1">
    <location>
        <begin position="519"/>
        <end position="573"/>
    </location>
</feature>
<protein>
    <submittedName>
        <fullName evidence="2">Uncharacterized protein</fullName>
    </submittedName>
</protein>
<dbReference type="OrthoDB" id="3051125at2759"/>
<sequence>MQSGSGSAFDDDLCPSCQTKTLCRPKQCTGHHNPEHTGDWYQQCPDNTHRPDSVCNGFRWRPDLKSDAEALKIIPCTGSNCAARPKPFKANKMCIRTMCRDCCQQSDDAGLLRCKAPRHAHQATRSEPAAPSTSAPQFVPQQHYGRMLTDTYAEKIRRGNFELGMTGGNYLRNNAYARDEETHVRVLWWMEDNSEPVNFSVPATEYPFFHPDHCETIKAVLGPISCRSYGVFDVISHTWSITPSAQRVKPGDTLRLRSIHVKTCNGVEDGLPPTKKRSFDGVTDQGRARVKVRHIIDLSNEPVDELTPPKLRSLSPAAAPPSSPTPSTPAGSICDPESPEKQSSSLDANVPSGTRSKWPYRYFIDMAKGFQAMEGHKARGVSKTAEQFVLSFGGHFSRSTFSDNHKVWVQIPEVEKDVMLAAGRTPKGEWVPVAEAKTMLRAILGVPKLRNPPFDAGSVAAQGLQHGLSADWNIIAEAVRFRVKIRKTTGQDIVNDIIQNSHFNDKKKEPVKGPTLAANAGAEAAADGTQASQVDNESVKSTSSSALSELDDEMSEVAPPATETSTDVGETDDRRSEMDIIIEPENISSAAADGADVLSVDASQPVEILPLVNDIGATNGLEPNDGANVLENGALQAVEISPPNNIGIANGLGAANGASVLLVGALQATDLEGLTIPNDTSTANGLEPGRVKTMNEQPVSAEKSDTQMIEIGDKNENPSDDEAVFISFQDMRNGSSGVQQQFRSDVVTHLQMVDDNKTLEVTASIRVLEFLRRIGNLVIEKIRDTTGSGRYEQALFVMPAKDTALDLKHVSLELVTVQDDVFGFKKNVKIILRDYTEPASAPAKLKNEAAANYIIRKEGHRPIIAAIRHVAQKKQPQPIHILKDWISAVNNLVTKYNDQRTDNEHVDANMKYLRITKAQIALALKREPDYLRLCGDCGDMLVRYLTGPEAKLDVMRFNEENKSRKFGVSSLKTFLSNLK</sequence>
<evidence type="ECO:0000256" key="1">
    <source>
        <dbReference type="SAM" id="MobiDB-lite"/>
    </source>
</evidence>
<name>A0A4Y7PH63_9AGAM</name>
<accession>A0A4Y7PH63</accession>
<gene>
    <name evidence="2" type="ORF">BD410DRAFT_810301</name>
</gene>